<feature type="transmembrane region" description="Helical" evidence="2">
    <location>
        <begin position="408"/>
        <end position="429"/>
    </location>
</feature>
<evidence type="ECO:0000313" key="4">
    <source>
        <dbReference type="Proteomes" id="UP001596160"/>
    </source>
</evidence>
<keyword evidence="2" id="KW-1133">Transmembrane helix</keyword>
<feature type="transmembrane region" description="Helical" evidence="2">
    <location>
        <begin position="146"/>
        <end position="164"/>
    </location>
</feature>
<keyword evidence="2" id="KW-0812">Transmembrane</keyword>
<sequence>MTNERKAESPMAVEASEAALTGPPPAKDRTGGGGGRRTALWTAALTAPPLGLLAAAAWFGRHVRPGADDWCFLPAVRDGGVIGMVEKFYLWDNGRVANALLVGAYAKPGIAGHQWFAAVSGLLMWGILWAVTALALRRTALRVPRALPLLVASMATAVFLLASPNTYKTFYWPASAVSHTVAPVLACAAVVPLLLARSRAGRRAATAAVFLMGCFLATLSENTCVVALTVLSCVLLLGRRLVTGGRCAEVRRWCLTGIAGIGVGTVLLLTSPGSQSRRERYGANASMFAPDSLLGALRAFGHVLATLLTTWEYLGAVAAGMLLGLLCRSGGARPSSVVLGNRPLLAAAGTLTFLVAGYLCTVVAYPVFGAGTATVSRAWNDYLLLFVALLVGVGALLGRAVRVASGPLTAVCAAVCAACCLGLALPLAGLGTEMAARARAFDHQDQWLRAQAAGGARTLPYTPLSVAAMGEPFGKHGSWPAGCVADYYHVDKVTHSTRLP</sequence>
<dbReference type="InterPro" id="IPR045691">
    <property type="entry name" value="DUF6056"/>
</dbReference>
<feature type="transmembrane region" description="Helical" evidence="2">
    <location>
        <begin position="313"/>
        <end position="332"/>
    </location>
</feature>
<evidence type="ECO:0000256" key="1">
    <source>
        <dbReference type="SAM" id="MobiDB-lite"/>
    </source>
</evidence>
<name>A0ABW0AQY8_9ACTN</name>
<protein>
    <submittedName>
        <fullName evidence="3">DUF6056 family protein</fullName>
    </submittedName>
</protein>
<organism evidence="3 4">
    <name type="scientific">Streptomyces amakusaensis</name>
    <dbReference type="NCBI Taxonomy" id="67271"/>
    <lineage>
        <taxon>Bacteria</taxon>
        <taxon>Bacillati</taxon>
        <taxon>Actinomycetota</taxon>
        <taxon>Actinomycetes</taxon>
        <taxon>Kitasatosporales</taxon>
        <taxon>Streptomycetaceae</taxon>
        <taxon>Streptomyces</taxon>
    </lineage>
</organism>
<feature type="transmembrane region" description="Helical" evidence="2">
    <location>
        <begin position="207"/>
        <end position="238"/>
    </location>
</feature>
<comment type="caution">
    <text evidence="3">The sequence shown here is derived from an EMBL/GenBank/DDBJ whole genome shotgun (WGS) entry which is preliminary data.</text>
</comment>
<gene>
    <name evidence="3" type="ORF">ACFPRH_30695</name>
</gene>
<keyword evidence="2" id="KW-0472">Membrane</keyword>
<evidence type="ECO:0000313" key="3">
    <source>
        <dbReference type="EMBL" id="MFC5156087.1"/>
    </source>
</evidence>
<feature type="transmembrane region" description="Helical" evidence="2">
    <location>
        <begin position="382"/>
        <end position="401"/>
    </location>
</feature>
<dbReference type="EMBL" id="JBHSKP010000029">
    <property type="protein sequence ID" value="MFC5156087.1"/>
    <property type="molecule type" value="Genomic_DNA"/>
</dbReference>
<keyword evidence="4" id="KW-1185">Reference proteome</keyword>
<proteinExistence type="predicted"/>
<feature type="transmembrane region" description="Helical" evidence="2">
    <location>
        <begin position="170"/>
        <end position="195"/>
    </location>
</feature>
<feature type="transmembrane region" description="Helical" evidence="2">
    <location>
        <begin position="39"/>
        <end position="60"/>
    </location>
</feature>
<dbReference type="Pfam" id="PF19528">
    <property type="entry name" value="DUF6056"/>
    <property type="match status" value="1"/>
</dbReference>
<dbReference type="RefSeq" id="WP_344485303.1">
    <property type="nucleotide sequence ID" value="NZ_BAAASB010000028.1"/>
</dbReference>
<accession>A0ABW0AQY8</accession>
<feature type="transmembrane region" description="Helical" evidence="2">
    <location>
        <begin position="344"/>
        <end position="370"/>
    </location>
</feature>
<evidence type="ECO:0000256" key="2">
    <source>
        <dbReference type="SAM" id="Phobius"/>
    </source>
</evidence>
<reference evidence="4" key="1">
    <citation type="journal article" date="2019" name="Int. J. Syst. Evol. Microbiol.">
        <title>The Global Catalogue of Microorganisms (GCM) 10K type strain sequencing project: providing services to taxonomists for standard genome sequencing and annotation.</title>
        <authorList>
            <consortium name="The Broad Institute Genomics Platform"/>
            <consortium name="The Broad Institute Genome Sequencing Center for Infectious Disease"/>
            <person name="Wu L."/>
            <person name="Ma J."/>
        </authorList>
    </citation>
    <scope>NUCLEOTIDE SEQUENCE [LARGE SCALE GENOMIC DNA]</scope>
    <source>
        <strain evidence="4">PCU 266</strain>
    </source>
</reference>
<feature type="transmembrane region" description="Helical" evidence="2">
    <location>
        <begin position="115"/>
        <end position="134"/>
    </location>
</feature>
<dbReference type="Proteomes" id="UP001596160">
    <property type="component" value="Unassembled WGS sequence"/>
</dbReference>
<feature type="region of interest" description="Disordered" evidence="1">
    <location>
        <begin position="1"/>
        <end position="35"/>
    </location>
</feature>